<dbReference type="InterPro" id="IPR003607">
    <property type="entry name" value="HD/PDEase_dom"/>
</dbReference>
<dbReference type="Proteomes" id="UP000580856">
    <property type="component" value="Unassembled WGS sequence"/>
</dbReference>
<proteinExistence type="predicted"/>
<comment type="caution">
    <text evidence="2">The sequence shown here is derived from an EMBL/GenBank/DDBJ whole genome shotgun (WGS) entry which is preliminary data.</text>
</comment>
<protein>
    <submittedName>
        <fullName evidence="2">HD-GYP domain-containing protein (C-di-GMP phosphodiesterase class II)</fullName>
    </submittedName>
</protein>
<dbReference type="SMART" id="SM00471">
    <property type="entry name" value="HDc"/>
    <property type="match status" value="1"/>
</dbReference>
<dbReference type="Gene3D" id="1.10.3210.10">
    <property type="entry name" value="Hypothetical protein af1432"/>
    <property type="match status" value="1"/>
</dbReference>
<evidence type="ECO:0000313" key="3">
    <source>
        <dbReference type="Proteomes" id="UP000580856"/>
    </source>
</evidence>
<dbReference type="Pfam" id="PF13487">
    <property type="entry name" value="HD_5"/>
    <property type="match status" value="1"/>
</dbReference>
<dbReference type="PANTHER" id="PTHR43155">
    <property type="entry name" value="CYCLIC DI-GMP PHOSPHODIESTERASE PA4108-RELATED"/>
    <property type="match status" value="1"/>
</dbReference>
<dbReference type="InterPro" id="IPR037522">
    <property type="entry name" value="HD_GYP_dom"/>
</dbReference>
<dbReference type="PROSITE" id="PS51832">
    <property type="entry name" value="HD_GYP"/>
    <property type="match status" value="1"/>
</dbReference>
<dbReference type="AlphaFoldDB" id="A0A846QG31"/>
<dbReference type="CDD" id="cd00077">
    <property type="entry name" value="HDc"/>
    <property type="match status" value="1"/>
</dbReference>
<feature type="domain" description="HD-GYP" evidence="1">
    <location>
        <begin position="121"/>
        <end position="330"/>
    </location>
</feature>
<dbReference type="EMBL" id="JAATJA010000001">
    <property type="protein sequence ID" value="NJB67756.1"/>
    <property type="molecule type" value="Genomic_DNA"/>
</dbReference>
<evidence type="ECO:0000259" key="1">
    <source>
        <dbReference type="PROSITE" id="PS51832"/>
    </source>
</evidence>
<keyword evidence="3" id="KW-1185">Reference proteome</keyword>
<accession>A0A846QG31</accession>
<gene>
    <name evidence="2" type="ORF">GGQ74_001396</name>
</gene>
<dbReference type="PANTHER" id="PTHR43155:SF2">
    <property type="entry name" value="CYCLIC DI-GMP PHOSPHODIESTERASE PA4108"/>
    <property type="match status" value="1"/>
</dbReference>
<sequence length="330" mass="38174">MVALKSTILDNLDEEYYQITPEILASFPKFRPPLNIYRLKEDTAQILIHKKAGERVDKDEQETLAELCAQGNIFLARSDHGIYSKHISKQLDLVLQDEHLKEGEIAEIFSHALTDRIAEFLEQPVKPVFDKLYTDFMVLTEYLWTDLNRIKAFTRRMHAEHTLPNHSFNSGCMGLWLFTKVFPGGFNRRVYDKVTVALFLHDMGMSKIPPFIREKQKPLTQDERSKVNLHPLVGSKLALKLGLKYDEMQQCVMEHHERLDGSGYPSKLRELSPLGRICAVADSYCAMISKRPYAEAMEPKVAVTELKNRADKYEPKYVNFLHKAVFLNDW</sequence>
<dbReference type="SUPFAM" id="SSF109604">
    <property type="entry name" value="HD-domain/PDEase-like"/>
    <property type="match status" value="1"/>
</dbReference>
<evidence type="ECO:0000313" key="2">
    <source>
        <dbReference type="EMBL" id="NJB67756.1"/>
    </source>
</evidence>
<name>A0A846QG31_9BACT</name>
<dbReference type="RefSeq" id="WP_167940785.1">
    <property type="nucleotide sequence ID" value="NZ_JAATJA010000001.1"/>
</dbReference>
<organism evidence="2 3">
    <name type="scientific">Desulfobaculum xiamenense</name>
    <dbReference type="NCBI Taxonomy" id="995050"/>
    <lineage>
        <taxon>Bacteria</taxon>
        <taxon>Pseudomonadati</taxon>
        <taxon>Thermodesulfobacteriota</taxon>
        <taxon>Desulfovibrionia</taxon>
        <taxon>Desulfovibrionales</taxon>
        <taxon>Desulfovibrionaceae</taxon>
        <taxon>Desulfobaculum</taxon>
    </lineage>
</organism>
<reference evidence="2 3" key="1">
    <citation type="submission" date="2020-03" db="EMBL/GenBank/DDBJ databases">
        <title>Genomic Encyclopedia of Type Strains, Phase IV (KMG-IV): sequencing the most valuable type-strain genomes for metagenomic binning, comparative biology and taxonomic classification.</title>
        <authorList>
            <person name="Goeker M."/>
        </authorList>
    </citation>
    <scope>NUCLEOTIDE SEQUENCE [LARGE SCALE GENOMIC DNA]</scope>
    <source>
        <strain evidence="2 3">DSM 24233</strain>
    </source>
</reference>